<dbReference type="SMART" id="SM00448">
    <property type="entry name" value="REC"/>
    <property type="match status" value="1"/>
</dbReference>
<dbReference type="AlphaFoldDB" id="C0QJJ1"/>
<dbReference type="PANTHER" id="PTHR48111:SF40">
    <property type="entry name" value="PHOSPHATE REGULON TRANSCRIPTIONAL REGULATORY PROTEIN PHOB"/>
    <property type="match status" value="1"/>
</dbReference>
<evidence type="ECO:0000256" key="2">
    <source>
        <dbReference type="ARBA" id="ARBA00023012"/>
    </source>
</evidence>
<dbReference type="InterPro" id="IPR001789">
    <property type="entry name" value="Sig_transdc_resp-reg_receiver"/>
</dbReference>
<evidence type="ECO:0000256" key="3">
    <source>
        <dbReference type="ARBA" id="ARBA00023125"/>
    </source>
</evidence>
<accession>C0QJJ1</accession>
<dbReference type="GO" id="GO:0000156">
    <property type="term" value="F:phosphorelay response regulator activity"/>
    <property type="evidence" value="ECO:0007669"/>
    <property type="project" value="TreeGrafter"/>
</dbReference>
<dbReference type="PANTHER" id="PTHR48111">
    <property type="entry name" value="REGULATOR OF RPOS"/>
    <property type="match status" value="1"/>
</dbReference>
<evidence type="ECO:0000256" key="1">
    <source>
        <dbReference type="ARBA" id="ARBA00022553"/>
    </source>
</evidence>
<reference evidence="6 7" key="1">
    <citation type="journal article" date="2009" name="Environ. Microbiol.">
        <title>Genome sequence of Desulfobacterium autotrophicum HRM2, a marine sulfate reducer oxidizing organic carbon completely to carbon dioxide.</title>
        <authorList>
            <person name="Strittmatter A.W."/>
            <person name="Liesegang H."/>
            <person name="Rabus R."/>
            <person name="Decker I."/>
            <person name="Amann J."/>
            <person name="Andres S."/>
            <person name="Henne A."/>
            <person name="Fricke W.F."/>
            <person name="Martinez-Arias R."/>
            <person name="Bartels D."/>
            <person name="Goesmann A."/>
            <person name="Krause L."/>
            <person name="Puehler A."/>
            <person name="Klenk H.P."/>
            <person name="Richter M."/>
            <person name="Schuler M."/>
            <person name="Gloeckner F.O."/>
            <person name="Meyerdierks A."/>
            <person name="Gottschalk G."/>
            <person name="Amann R."/>
        </authorList>
    </citation>
    <scope>NUCLEOTIDE SEQUENCE [LARGE SCALE GENOMIC DNA]</scope>
    <source>
        <strain evidence="7">ATCC 43914 / DSM 3382 / HRM2</strain>
    </source>
</reference>
<keyword evidence="1 4" id="KW-0597">Phosphoprotein</keyword>
<keyword evidence="3" id="KW-0238">DNA-binding</keyword>
<dbReference type="Proteomes" id="UP000000442">
    <property type="component" value="Chromosome"/>
</dbReference>
<dbReference type="eggNOG" id="COG2204">
    <property type="taxonomic scope" value="Bacteria"/>
</dbReference>
<feature type="domain" description="Response regulatory" evidence="5">
    <location>
        <begin position="2"/>
        <end position="117"/>
    </location>
</feature>
<evidence type="ECO:0000259" key="5">
    <source>
        <dbReference type="PROSITE" id="PS50110"/>
    </source>
</evidence>
<evidence type="ECO:0000313" key="7">
    <source>
        <dbReference type="Proteomes" id="UP000000442"/>
    </source>
</evidence>
<dbReference type="EMBL" id="CP001087">
    <property type="protein sequence ID" value="ACN13844.1"/>
    <property type="molecule type" value="Genomic_DNA"/>
</dbReference>
<proteinExistence type="predicted"/>
<dbReference type="Pfam" id="PF00072">
    <property type="entry name" value="Response_reg"/>
    <property type="match status" value="1"/>
</dbReference>
<keyword evidence="2" id="KW-0902">Two-component regulatory system</keyword>
<dbReference type="STRING" id="177437.HRM2_07300"/>
<dbReference type="GO" id="GO:0006355">
    <property type="term" value="P:regulation of DNA-templated transcription"/>
    <property type="evidence" value="ECO:0007669"/>
    <property type="project" value="TreeGrafter"/>
</dbReference>
<protein>
    <submittedName>
        <fullName evidence="6">Response regulator (CheY-like receiver domain)</fullName>
    </submittedName>
</protein>
<evidence type="ECO:0000256" key="4">
    <source>
        <dbReference type="PROSITE-ProRule" id="PRU00169"/>
    </source>
</evidence>
<name>C0QJJ1_DESAH</name>
<gene>
    <name evidence="6" type="ordered locus">HRM2_07300</name>
</gene>
<sequence>MHFLLIDDEEVLIETIAERLRLKGFVVDCALSGNEAFYQLEKNDTIDIIVLDIKMPDMDGMNILERLKAKYPLIEVIMLTGHATIESAVKALKCGAFDYLLKPCDLNDLLSKANKAFSRKREREAKILNVKLKPYISDREREEMISRIMKE</sequence>
<organism evidence="6 7">
    <name type="scientific">Desulforapulum autotrophicum (strain ATCC 43914 / DSM 3382 / VKM B-1955 / HRM2)</name>
    <name type="common">Desulfobacterium autotrophicum</name>
    <dbReference type="NCBI Taxonomy" id="177437"/>
    <lineage>
        <taxon>Bacteria</taxon>
        <taxon>Pseudomonadati</taxon>
        <taxon>Thermodesulfobacteriota</taxon>
        <taxon>Desulfobacteria</taxon>
        <taxon>Desulfobacterales</taxon>
        <taxon>Desulfobacteraceae</taxon>
        <taxon>Desulforapulum</taxon>
    </lineage>
</organism>
<dbReference type="GO" id="GO:0000976">
    <property type="term" value="F:transcription cis-regulatory region binding"/>
    <property type="evidence" value="ECO:0007669"/>
    <property type="project" value="TreeGrafter"/>
</dbReference>
<feature type="modified residue" description="4-aspartylphosphate" evidence="4">
    <location>
        <position position="52"/>
    </location>
</feature>
<dbReference type="GO" id="GO:0032993">
    <property type="term" value="C:protein-DNA complex"/>
    <property type="evidence" value="ECO:0007669"/>
    <property type="project" value="TreeGrafter"/>
</dbReference>
<dbReference type="InterPro" id="IPR011006">
    <property type="entry name" value="CheY-like_superfamily"/>
</dbReference>
<dbReference type="SUPFAM" id="SSF52172">
    <property type="entry name" value="CheY-like"/>
    <property type="match status" value="1"/>
</dbReference>
<dbReference type="HOGENOM" id="CLU_000445_69_8_7"/>
<dbReference type="Gene3D" id="3.40.50.2300">
    <property type="match status" value="1"/>
</dbReference>
<evidence type="ECO:0000313" key="6">
    <source>
        <dbReference type="EMBL" id="ACN13844.1"/>
    </source>
</evidence>
<dbReference type="PROSITE" id="PS50110">
    <property type="entry name" value="RESPONSE_REGULATORY"/>
    <property type="match status" value="1"/>
</dbReference>
<dbReference type="KEGG" id="dat:HRM2_07300"/>
<keyword evidence="7" id="KW-1185">Reference proteome</keyword>
<dbReference type="GO" id="GO:0005829">
    <property type="term" value="C:cytosol"/>
    <property type="evidence" value="ECO:0007669"/>
    <property type="project" value="TreeGrafter"/>
</dbReference>
<dbReference type="InterPro" id="IPR039420">
    <property type="entry name" value="WalR-like"/>
</dbReference>